<reference evidence="3 4" key="1">
    <citation type="journal article" date="2018" name="Environ. Microbiol.">
        <title>Isolation and genomic characterization of Novimethylophilus kurashikiensis gen. nov. sp. nov., a new lanthanide-dependent methylotrophic species of Methylophilaceae.</title>
        <authorList>
            <person name="Lv H."/>
            <person name="Sahin N."/>
            <person name="Tani A."/>
        </authorList>
    </citation>
    <scope>NUCLEOTIDE SEQUENCE [LARGE SCALE GENOMIC DNA]</scope>
    <source>
        <strain evidence="3 4">La2-4</strain>
    </source>
</reference>
<evidence type="ECO:0000313" key="4">
    <source>
        <dbReference type="Proteomes" id="UP000245081"/>
    </source>
</evidence>
<dbReference type="AlphaFoldDB" id="A0A2R5F811"/>
<protein>
    <submittedName>
        <fullName evidence="3">Type IV pilus assembly protein PilZ</fullName>
    </submittedName>
</protein>
<dbReference type="EMBL" id="BDOQ01000002">
    <property type="protein sequence ID" value="GBG13043.1"/>
    <property type="molecule type" value="Genomic_DNA"/>
</dbReference>
<feature type="region of interest" description="Disordered" evidence="1">
    <location>
        <begin position="1"/>
        <end position="20"/>
    </location>
</feature>
<comment type="caution">
    <text evidence="3">The sequence shown here is derived from an EMBL/GenBank/DDBJ whole genome shotgun (WGS) entry which is preliminary data.</text>
</comment>
<evidence type="ECO:0000259" key="2">
    <source>
        <dbReference type="Pfam" id="PF07238"/>
    </source>
</evidence>
<evidence type="ECO:0000256" key="1">
    <source>
        <dbReference type="SAM" id="MobiDB-lite"/>
    </source>
</evidence>
<dbReference type="RefSeq" id="WP_109014254.1">
    <property type="nucleotide sequence ID" value="NZ_BDOQ01000002.1"/>
</dbReference>
<feature type="domain" description="PilZ" evidence="2">
    <location>
        <begin position="22"/>
        <end position="113"/>
    </location>
</feature>
<accession>A0A2R5F811</accession>
<dbReference type="Pfam" id="PF07238">
    <property type="entry name" value="PilZ"/>
    <property type="match status" value="1"/>
</dbReference>
<name>A0A2R5F811_9PROT</name>
<dbReference type="InterPro" id="IPR009875">
    <property type="entry name" value="PilZ_domain"/>
</dbReference>
<evidence type="ECO:0000313" key="3">
    <source>
        <dbReference type="EMBL" id="GBG13043.1"/>
    </source>
</evidence>
<sequence>MSDEQKKDESTTPTAPKPGVLSLSIKEKGALYAAYMPFLKGGGLFIPTNRTYRLGEEVFMLLSLLDDPNKLKVVGHVTWVTPVTQGVRPQGIGIQFSEKDGGIEARNKIEALLGGALKSARPTHTM</sequence>
<dbReference type="GO" id="GO:0035438">
    <property type="term" value="F:cyclic-di-GMP binding"/>
    <property type="evidence" value="ECO:0007669"/>
    <property type="project" value="InterPro"/>
</dbReference>
<keyword evidence="4" id="KW-1185">Reference proteome</keyword>
<organism evidence="3 4">
    <name type="scientific">Novimethylophilus kurashikiensis</name>
    <dbReference type="NCBI Taxonomy" id="1825523"/>
    <lineage>
        <taxon>Bacteria</taxon>
        <taxon>Pseudomonadati</taxon>
        <taxon>Pseudomonadota</taxon>
        <taxon>Betaproteobacteria</taxon>
        <taxon>Nitrosomonadales</taxon>
        <taxon>Methylophilaceae</taxon>
        <taxon>Novimethylophilus</taxon>
    </lineage>
</organism>
<feature type="compositionally biased region" description="Basic and acidic residues" evidence="1">
    <location>
        <begin position="1"/>
        <end position="10"/>
    </location>
</feature>
<gene>
    <name evidence="3" type="primary">pilZ</name>
    <name evidence="3" type="ORF">NMK_0581</name>
</gene>
<dbReference type="Gene3D" id="2.40.10.220">
    <property type="entry name" value="predicted glycosyltransferase like domains"/>
    <property type="match status" value="1"/>
</dbReference>
<dbReference type="OrthoDB" id="5296245at2"/>
<dbReference type="Proteomes" id="UP000245081">
    <property type="component" value="Unassembled WGS sequence"/>
</dbReference>
<proteinExistence type="predicted"/>